<dbReference type="AlphaFoldDB" id="A0A1M5UH18"/>
<name>A0A1M5UH18_9BRAD</name>
<gene>
    <name evidence="1" type="ORF">SAMN05444169_8418</name>
</gene>
<protein>
    <submittedName>
        <fullName evidence="1">Uncharacterized protein</fullName>
    </submittedName>
</protein>
<accession>A0A1M5UH18</accession>
<proteinExistence type="predicted"/>
<organism evidence="1 2">
    <name type="scientific">Bradyrhizobium erythrophlei</name>
    <dbReference type="NCBI Taxonomy" id="1437360"/>
    <lineage>
        <taxon>Bacteria</taxon>
        <taxon>Pseudomonadati</taxon>
        <taxon>Pseudomonadota</taxon>
        <taxon>Alphaproteobacteria</taxon>
        <taxon>Hyphomicrobiales</taxon>
        <taxon>Nitrobacteraceae</taxon>
        <taxon>Bradyrhizobium</taxon>
    </lineage>
</organism>
<sequence length="406" mass="42105">MADEAFALSPISARASLPGEEDYEAISHAFMETSRGRWFLGEYAKRNRNADTRMVLDAVARIEQTVTAQKQAAEQAAAETRLTEALAAIRRAVYEAQAAAAAAVQNLGLDDNLAPVRKGSRIIKEISWRWREIGADSRICDLLDSQVAAIDEACEKIGSASPAAALIAAFDLIKARIAGLDDGDRGAPPAPEGAAPSSAAAPDAIDFKAVEAVQETSAADDVAAASHMPAEAVVEAAETVAPAAVIETREQAADATAEVADITAEIADVAPEAAHESPEAADAYDEALLDMVALEMAAPEPDDFDDAPSAIGGEIEEMVSPPPAPILAVAKPEPVAAPKPLAALEPPAAQALLQPSPEPAPKPVVEPSLGSSLLASGILHKPKHAVSDPLAPIRRMSQAEKVALFS</sequence>
<dbReference type="Proteomes" id="UP000190675">
    <property type="component" value="Chromosome I"/>
</dbReference>
<dbReference type="EMBL" id="LT670818">
    <property type="protein sequence ID" value="SHH62352.1"/>
    <property type="molecule type" value="Genomic_DNA"/>
</dbReference>
<evidence type="ECO:0000313" key="2">
    <source>
        <dbReference type="Proteomes" id="UP000190675"/>
    </source>
</evidence>
<dbReference type="OrthoDB" id="7269965at2"/>
<evidence type="ECO:0000313" key="1">
    <source>
        <dbReference type="EMBL" id="SHH62352.1"/>
    </source>
</evidence>
<reference evidence="1 2" key="1">
    <citation type="submission" date="2016-11" db="EMBL/GenBank/DDBJ databases">
        <authorList>
            <person name="Jaros S."/>
            <person name="Januszkiewicz K."/>
            <person name="Wedrychowicz H."/>
        </authorList>
    </citation>
    <scope>NUCLEOTIDE SEQUENCE [LARGE SCALE GENOMIC DNA]</scope>
    <source>
        <strain evidence="1 2">GAS242</strain>
    </source>
</reference>